<comment type="caution">
    <text evidence="1">The sequence shown here is derived from an EMBL/GenBank/DDBJ whole genome shotgun (WGS) entry which is preliminary data.</text>
</comment>
<sequence>MVSKGKSIANGKLKLVTLDLSMSNCRLPLSVIQATNCSMPMNCTTRVFDDAEKLALTQAWIATAEDYAAKASTASLKSVFGRPGVFWDKVRANYSLNVRVRTTAELLAQWQTMVQSMGEFLKLFEQKYFESRQDFHNDWESVGQAFKWAAAEYKAKTGAEFREVNAASLLTNHQKWWTVLKPLVNLQQDAIVEAIDTDQPQAASGTVHVRSEDEENHDIGRCVRQRLNTEAPILQGSKVEVLLSPLGSTSSGFSPSSAQSTLHRPSLSLSECLEMRKVEVMERQLDLQIMTQSQEGLSDEAVEYLRWQRHLVLAKMRRGINKEEV</sequence>
<organism evidence="1 2">
    <name type="scientific">Phytophthora nicotianae</name>
    <name type="common">Potato buckeye rot agent</name>
    <name type="synonym">Phytophthora parasitica</name>
    <dbReference type="NCBI Taxonomy" id="4792"/>
    <lineage>
        <taxon>Eukaryota</taxon>
        <taxon>Sar</taxon>
        <taxon>Stramenopiles</taxon>
        <taxon>Oomycota</taxon>
        <taxon>Peronosporomycetes</taxon>
        <taxon>Peronosporales</taxon>
        <taxon>Peronosporaceae</taxon>
        <taxon>Phytophthora</taxon>
    </lineage>
</organism>
<dbReference type="OrthoDB" id="125168at2759"/>
<dbReference type="Proteomes" id="UP000052943">
    <property type="component" value="Unassembled WGS sequence"/>
</dbReference>
<reference evidence="1 2" key="1">
    <citation type="submission" date="2015-11" db="EMBL/GenBank/DDBJ databases">
        <title>Genomes and virulence difference between two physiological races of Phytophthora nicotianae.</title>
        <authorList>
            <person name="Liu H."/>
            <person name="Ma X."/>
            <person name="Yu H."/>
            <person name="Fang D."/>
            <person name="Li Y."/>
            <person name="Wang X."/>
            <person name="Wang W."/>
            <person name="Dong Y."/>
            <person name="Xiao B."/>
        </authorList>
    </citation>
    <scope>NUCLEOTIDE SEQUENCE [LARGE SCALE GENOMIC DNA]</scope>
    <source>
        <strain evidence="2">race 0</strain>
    </source>
</reference>
<dbReference type="EMBL" id="LNFO01004705">
    <property type="protein sequence ID" value="KUF79778.1"/>
    <property type="molecule type" value="Genomic_DNA"/>
</dbReference>
<protein>
    <submittedName>
        <fullName evidence="1">Uncharacterized protein</fullName>
    </submittedName>
</protein>
<accession>A0A0W8C712</accession>
<proteinExistence type="predicted"/>
<name>A0A0W8C712_PHYNI</name>
<gene>
    <name evidence="1" type="ORF">AM587_10009262</name>
</gene>
<dbReference type="AlphaFoldDB" id="A0A0W8C712"/>
<evidence type="ECO:0000313" key="2">
    <source>
        <dbReference type="Proteomes" id="UP000052943"/>
    </source>
</evidence>
<evidence type="ECO:0000313" key="1">
    <source>
        <dbReference type="EMBL" id="KUF79778.1"/>
    </source>
</evidence>